<dbReference type="Pfam" id="PF01774">
    <property type="entry name" value="UreD"/>
    <property type="match status" value="1"/>
</dbReference>
<reference evidence="5" key="1">
    <citation type="journal article" date="2019" name="Int. J. Syst. Evol. Microbiol.">
        <title>The Global Catalogue of Microorganisms (GCM) 10K type strain sequencing project: providing services to taxonomists for standard genome sequencing and annotation.</title>
        <authorList>
            <consortium name="The Broad Institute Genomics Platform"/>
            <consortium name="The Broad Institute Genome Sequencing Center for Infectious Disease"/>
            <person name="Wu L."/>
            <person name="Ma J."/>
        </authorList>
    </citation>
    <scope>NUCLEOTIDE SEQUENCE [LARGE SCALE GENOMIC DNA]</scope>
    <source>
        <strain evidence="5">CCUG 50347</strain>
    </source>
</reference>
<keyword evidence="1 2" id="KW-0143">Chaperone</keyword>
<keyword evidence="2" id="KW-0963">Cytoplasm</keyword>
<dbReference type="HAMAP" id="MF_01384">
    <property type="entry name" value="UreD"/>
    <property type="match status" value="1"/>
</dbReference>
<protein>
    <recommendedName>
        <fullName evidence="2">Urease accessory protein UreD</fullName>
    </recommendedName>
</protein>
<comment type="function">
    <text evidence="2">Required for maturation of urease via the functional incorporation of the urease nickel metallocenter.</text>
</comment>
<dbReference type="InterPro" id="IPR002669">
    <property type="entry name" value="UreD"/>
</dbReference>
<evidence type="ECO:0000313" key="5">
    <source>
        <dbReference type="Proteomes" id="UP001595909"/>
    </source>
</evidence>
<comment type="similarity">
    <text evidence="2">Belongs to the UreD family.</text>
</comment>
<gene>
    <name evidence="2" type="primary">ureD</name>
    <name evidence="4" type="ORF">ACFPEL_09705</name>
</gene>
<name>A0ABV9RER1_9PSEU</name>
<sequence>MPPEAPAGPDVDATARVSRSGGRLTWASSPPLVLRRTGPGRVHLVQVGGGPLGGDRLRLDVDLGSGERLELRTAAATVVQPGRHGGKARFAVTARLGPGASLDWRPGPTVVTDGADWWSSLDLRLAAGATATVTEQVVMGRADQRGGRCRSDLTATVDGRSLLATATRLDGADAVLAGPGGSGAARSLGTLLVCGDGLNGIGDDGGENGALRWARTVLDGPGALVTALGPTTDVARTVEAQRALLAGG</sequence>
<evidence type="ECO:0000256" key="1">
    <source>
        <dbReference type="ARBA" id="ARBA00023186"/>
    </source>
</evidence>
<evidence type="ECO:0000313" key="4">
    <source>
        <dbReference type="EMBL" id="MFC4832684.1"/>
    </source>
</evidence>
<comment type="subcellular location">
    <subcellularLocation>
        <location evidence="2">Cytoplasm</location>
    </subcellularLocation>
</comment>
<evidence type="ECO:0000256" key="3">
    <source>
        <dbReference type="SAM" id="MobiDB-lite"/>
    </source>
</evidence>
<dbReference type="RefSeq" id="WP_274191498.1">
    <property type="nucleotide sequence ID" value="NZ_BAABHN010000020.1"/>
</dbReference>
<evidence type="ECO:0000256" key="2">
    <source>
        <dbReference type="HAMAP-Rule" id="MF_01384"/>
    </source>
</evidence>
<comment type="subunit">
    <text evidence="2">UreD, UreF and UreG form a complex that acts as a GTP-hydrolysis-dependent molecular chaperone, activating the urease apoprotein by helping to assemble the nickel containing metallocenter of UreC. The UreE protein probably delivers the nickel.</text>
</comment>
<proteinExistence type="inferred from homology"/>
<comment type="caution">
    <text evidence="4">The sequence shown here is derived from an EMBL/GenBank/DDBJ whole genome shotgun (WGS) entry which is preliminary data.</text>
</comment>
<keyword evidence="5" id="KW-1185">Reference proteome</keyword>
<organism evidence="4 5">
    <name type="scientific">Actinomycetospora chibensis</name>
    <dbReference type="NCBI Taxonomy" id="663606"/>
    <lineage>
        <taxon>Bacteria</taxon>
        <taxon>Bacillati</taxon>
        <taxon>Actinomycetota</taxon>
        <taxon>Actinomycetes</taxon>
        <taxon>Pseudonocardiales</taxon>
        <taxon>Pseudonocardiaceae</taxon>
        <taxon>Actinomycetospora</taxon>
    </lineage>
</organism>
<keyword evidence="2" id="KW-0996">Nickel insertion</keyword>
<dbReference type="Proteomes" id="UP001595909">
    <property type="component" value="Unassembled WGS sequence"/>
</dbReference>
<accession>A0ABV9RER1</accession>
<feature type="region of interest" description="Disordered" evidence="3">
    <location>
        <begin position="1"/>
        <end position="22"/>
    </location>
</feature>
<dbReference type="EMBL" id="JBHSIM010000020">
    <property type="protein sequence ID" value="MFC4832684.1"/>
    <property type="molecule type" value="Genomic_DNA"/>
</dbReference>